<dbReference type="Gramene" id="AET2Gv20553400.7">
    <property type="protein sequence ID" value="AET2Gv20553400.7"/>
    <property type="gene ID" value="AET2Gv20553400"/>
</dbReference>
<dbReference type="SMART" id="SM00946">
    <property type="entry name" value="ProRS-C_1"/>
    <property type="match status" value="1"/>
</dbReference>
<dbReference type="SUPFAM" id="SSF55681">
    <property type="entry name" value="Class II aaRS and biotin synthetases"/>
    <property type="match status" value="1"/>
</dbReference>
<dbReference type="PANTHER" id="PTHR43382">
    <property type="entry name" value="PROLYL-TRNA SYNTHETASE"/>
    <property type="match status" value="1"/>
</dbReference>
<dbReference type="GO" id="GO:0017101">
    <property type="term" value="C:aminoacyl-tRNA synthetase multienzyme complex"/>
    <property type="evidence" value="ECO:0007669"/>
    <property type="project" value="TreeGrafter"/>
</dbReference>
<dbReference type="InterPro" id="IPR036621">
    <property type="entry name" value="Anticodon-bd_dom_sf"/>
</dbReference>
<dbReference type="InterPro" id="IPR004154">
    <property type="entry name" value="Anticodon-bd"/>
</dbReference>
<evidence type="ECO:0000259" key="2">
    <source>
        <dbReference type="SMART" id="SM00946"/>
    </source>
</evidence>
<dbReference type="GO" id="GO:0006433">
    <property type="term" value="P:prolyl-tRNA aminoacylation"/>
    <property type="evidence" value="ECO:0007669"/>
    <property type="project" value="InterPro"/>
</dbReference>
<sequence length="265" mass="29528">QAMQMIDVYTKFAYEQAAIPVIPGRKSRVETFAGADRTYTIEAMMGDKKALQAGTSHNLGQNFSRAFETQVVIVPIWKKGDEKGVVMEAVASVQNTLKEAGIRVKVDDSELRTPGWKFNFYEMKGVPIRIELGPRDVKNRSVVLSRRDVPGKQGKEFGISMEPSILVDHIKGRLEEIQASLLQKAITFRDSNIVDVNSYGELKEVISEGKWARGPWSASDADELKVKEETSATIRCFPFDQPEGAKKCFMTGNPADEVAIFAKSY</sequence>
<reference evidence="3" key="3">
    <citation type="journal article" date="2017" name="Nature">
        <title>Genome sequence of the progenitor of the wheat D genome Aegilops tauschii.</title>
        <authorList>
            <person name="Luo M.C."/>
            <person name="Gu Y.Q."/>
            <person name="Puiu D."/>
            <person name="Wang H."/>
            <person name="Twardziok S.O."/>
            <person name="Deal K.R."/>
            <person name="Huo N."/>
            <person name="Zhu T."/>
            <person name="Wang L."/>
            <person name="Wang Y."/>
            <person name="McGuire P.E."/>
            <person name="Liu S."/>
            <person name="Long H."/>
            <person name="Ramasamy R.K."/>
            <person name="Rodriguez J.C."/>
            <person name="Van S.L."/>
            <person name="Yuan L."/>
            <person name="Wang Z."/>
            <person name="Xia Z."/>
            <person name="Xiao L."/>
            <person name="Anderson O.D."/>
            <person name="Ouyang S."/>
            <person name="Liang Y."/>
            <person name="Zimin A.V."/>
            <person name="Pertea G."/>
            <person name="Qi P."/>
            <person name="Bennetzen J.L."/>
            <person name="Dai X."/>
            <person name="Dawson M.W."/>
            <person name="Muller H.G."/>
            <person name="Kugler K."/>
            <person name="Rivarola-Duarte L."/>
            <person name="Spannagl M."/>
            <person name="Mayer K.F.X."/>
            <person name="Lu F.H."/>
            <person name="Bevan M.W."/>
            <person name="Leroy P."/>
            <person name="Li P."/>
            <person name="You F.M."/>
            <person name="Sun Q."/>
            <person name="Liu Z."/>
            <person name="Lyons E."/>
            <person name="Wicker T."/>
            <person name="Salzberg S.L."/>
            <person name="Devos K.M."/>
            <person name="Dvorak J."/>
        </authorList>
    </citation>
    <scope>NUCLEOTIDE SEQUENCE [LARGE SCALE GENOMIC DNA]</scope>
    <source>
        <strain evidence="3">cv. AL8/78</strain>
    </source>
</reference>
<dbReference type="GO" id="GO:0005524">
    <property type="term" value="F:ATP binding"/>
    <property type="evidence" value="ECO:0007669"/>
    <property type="project" value="InterPro"/>
</dbReference>
<dbReference type="InterPro" id="IPR017449">
    <property type="entry name" value="Pro-tRNA_synth_II"/>
</dbReference>
<reference evidence="4" key="2">
    <citation type="journal article" date="2017" name="Nat. Plants">
        <title>The Aegilops tauschii genome reveals multiple impacts of transposons.</title>
        <authorList>
            <person name="Zhao G."/>
            <person name="Zou C."/>
            <person name="Li K."/>
            <person name="Wang K."/>
            <person name="Li T."/>
            <person name="Gao L."/>
            <person name="Zhang X."/>
            <person name="Wang H."/>
            <person name="Yang Z."/>
            <person name="Liu X."/>
            <person name="Jiang W."/>
            <person name="Mao L."/>
            <person name="Kong X."/>
            <person name="Jiao Y."/>
            <person name="Jia J."/>
        </authorList>
    </citation>
    <scope>NUCLEOTIDE SEQUENCE [LARGE SCALE GENOMIC DNA]</scope>
    <source>
        <strain evidence="4">cv. AL8/78</strain>
    </source>
</reference>
<dbReference type="SUPFAM" id="SSF52954">
    <property type="entry name" value="Class II aaRS ABD-related"/>
    <property type="match status" value="1"/>
</dbReference>
<name>A0A453BLC7_AEGTS</name>
<dbReference type="InterPro" id="IPR004499">
    <property type="entry name" value="Pro-tRNA-ligase_IIa_arc-type"/>
</dbReference>
<organism evidence="3 4">
    <name type="scientific">Aegilops tauschii subsp. strangulata</name>
    <name type="common">Goatgrass</name>
    <dbReference type="NCBI Taxonomy" id="200361"/>
    <lineage>
        <taxon>Eukaryota</taxon>
        <taxon>Viridiplantae</taxon>
        <taxon>Streptophyta</taxon>
        <taxon>Embryophyta</taxon>
        <taxon>Tracheophyta</taxon>
        <taxon>Spermatophyta</taxon>
        <taxon>Magnoliopsida</taxon>
        <taxon>Liliopsida</taxon>
        <taxon>Poales</taxon>
        <taxon>Poaceae</taxon>
        <taxon>BOP clade</taxon>
        <taxon>Pooideae</taxon>
        <taxon>Triticodae</taxon>
        <taxon>Triticeae</taxon>
        <taxon>Triticinae</taxon>
        <taxon>Aegilops</taxon>
    </lineage>
</organism>
<evidence type="ECO:0000313" key="3">
    <source>
        <dbReference type="EnsemblPlants" id="AET2Gv20553400.7"/>
    </source>
</evidence>
<dbReference type="InterPro" id="IPR016061">
    <property type="entry name" value="Pro-tRNA_ligase_II_C"/>
</dbReference>
<dbReference type="SUPFAM" id="SSF64586">
    <property type="entry name" value="C-terminal domain of ProRS"/>
    <property type="match status" value="1"/>
</dbReference>
<evidence type="ECO:0000313" key="4">
    <source>
        <dbReference type="Proteomes" id="UP000015105"/>
    </source>
</evidence>
<dbReference type="FunFam" id="3.40.50.800:FF:000016">
    <property type="entry name" value="Proline--tRNA ligase, chloroplastic/mitochondrial"/>
    <property type="match status" value="1"/>
</dbReference>
<dbReference type="CDD" id="cd00862">
    <property type="entry name" value="ProRS_anticodon_zinc"/>
    <property type="match status" value="1"/>
</dbReference>
<dbReference type="FunFam" id="3.30.110.30:FF:000004">
    <property type="entry name" value="Proline--tRNA ligase, chloroplastic/mitochondrial"/>
    <property type="match status" value="1"/>
</dbReference>
<reference evidence="3" key="5">
    <citation type="journal article" date="2021" name="G3 (Bethesda)">
        <title>Aegilops tauschii genome assembly Aet v5.0 features greater sequence contiguity and improved annotation.</title>
        <authorList>
            <person name="Wang L."/>
            <person name="Zhu T."/>
            <person name="Rodriguez J.C."/>
            <person name="Deal K.R."/>
            <person name="Dubcovsky J."/>
            <person name="McGuire P.E."/>
            <person name="Lux T."/>
            <person name="Spannagl M."/>
            <person name="Mayer K.F.X."/>
            <person name="Baldrich P."/>
            <person name="Meyers B.C."/>
            <person name="Huo N."/>
            <person name="Gu Y.Q."/>
            <person name="Zhou H."/>
            <person name="Devos K.M."/>
            <person name="Bennetzen J.L."/>
            <person name="Unver T."/>
            <person name="Budak H."/>
            <person name="Gulick P.J."/>
            <person name="Galiba G."/>
            <person name="Kalapos B."/>
            <person name="Nelson D.R."/>
            <person name="Li P."/>
            <person name="You F.M."/>
            <person name="Luo M.C."/>
            <person name="Dvorak J."/>
        </authorList>
    </citation>
    <scope>NUCLEOTIDE SEQUENCE [LARGE SCALE GENOMIC DNA]</scope>
    <source>
        <strain evidence="3">cv. AL8/78</strain>
    </source>
</reference>
<keyword evidence="4" id="KW-1185">Reference proteome</keyword>
<feature type="domain" description="Proline-tRNA ligase class II C-terminal" evidence="2">
    <location>
        <begin position="199"/>
        <end position="265"/>
    </location>
</feature>
<reference evidence="4" key="1">
    <citation type="journal article" date="2014" name="Science">
        <title>Ancient hybridizations among the ancestral genomes of bread wheat.</title>
        <authorList>
            <consortium name="International Wheat Genome Sequencing Consortium,"/>
            <person name="Marcussen T."/>
            <person name="Sandve S.R."/>
            <person name="Heier L."/>
            <person name="Spannagl M."/>
            <person name="Pfeifer M."/>
            <person name="Jakobsen K.S."/>
            <person name="Wulff B.B."/>
            <person name="Steuernagel B."/>
            <person name="Mayer K.F."/>
            <person name="Olsen O.A."/>
        </authorList>
    </citation>
    <scope>NUCLEOTIDE SEQUENCE [LARGE SCALE GENOMIC DNA]</scope>
    <source>
        <strain evidence="4">cv. AL8/78</strain>
    </source>
</reference>
<reference evidence="3" key="4">
    <citation type="submission" date="2019-03" db="UniProtKB">
        <authorList>
            <consortium name="EnsemblPlants"/>
        </authorList>
    </citation>
    <scope>IDENTIFICATION</scope>
</reference>
<dbReference type="Gene3D" id="3.30.110.30">
    <property type="entry name" value="C-terminal domain of ProRS"/>
    <property type="match status" value="1"/>
</dbReference>
<accession>A0A453BLC7</accession>
<dbReference type="AlphaFoldDB" id="A0A453BLC7"/>
<dbReference type="EnsemblPlants" id="AET2Gv20553400.7">
    <property type="protein sequence ID" value="AET2Gv20553400.7"/>
    <property type="gene ID" value="AET2Gv20553400"/>
</dbReference>
<dbReference type="PANTHER" id="PTHR43382:SF3">
    <property type="entry name" value="PROLINE--TRNA LIGASE, CHLOROPLASTIC_MITOCHONDRIAL"/>
    <property type="match status" value="1"/>
</dbReference>
<dbReference type="InterPro" id="IPR045864">
    <property type="entry name" value="aa-tRNA-synth_II/BPL/LPL"/>
</dbReference>
<dbReference type="GO" id="GO:0005739">
    <property type="term" value="C:mitochondrion"/>
    <property type="evidence" value="ECO:0007669"/>
    <property type="project" value="TreeGrafter"/>
</dbReference>
<dbReference type="EC" id="6.1.1.15" evidence="1"/>
<dbReference type="Proteomes" id="UP000015105">
    <property type="component" value="Chromosome 2D"/>
</dbReference>
<dbReference type="Gene3D" id="3.40.50.800">
    <property type="entry name" value="Anticodon-binding domain"/>
    <property type="match status" value="1"/>
</dbReference>
<dbReference type="GO" id="GO:0004827">
    <property type="term" value="F:proline-tRNA ligase activity"/>
    <property type="evidence" value="ECO:0007669"/>
    <property type="project" value="UniProtKB-EC"/>
</dbReference>
<dbReference type="GO" id="GO:0009570">
    <property type="term" value="C:chloroplast stroma"/>
    <property type="evidence" value="ECO:0007669"/>
    <property type="project" value="TreeGrafter"/>
</dbReference>
<proteinExistence type="predicted"/>
<dbReference type="Pfam" id="PF03129">
    <property type="entry name" value="HGTP_anticodon"/>
    <property type="match status" value="1"/>
</dbReference>
<dbReference type="Pfam" id="PF09180">
    <property type="entry name" value="ProRS-C_1"/>
    <property type="match status" value="1"/>
</dbReference>
<evidence type="ECO:0000256" key="1">
    <source>
        <dbReference type="ARBA" id="ARBA00012831"/>
    </source>
</evidence>
<protein>
    <recommendedName>
        <fullName evidence="1">proline--tRNA ligase</fullName>
        <ecNumber evidence="1">6.1.1.15</ecNumber>
    </recommendedName>
</protein>